<feature type="binding site" evidence="6">
    <location>
        <position position="218"/>
    </location>
    <ligand>
        <name>substrate</name>
    </ligand>
</feature>
<accession>A0A3M8C992</accession>
<comment type="pathway">
    <text evidence="1 6">Carbohydrate degradation; pentose phosphate pathway; D-ribulose 5-phosphate from D-glucose 6-phosphate (oxidative stage): step 1/3.</text>
</comment>
<dbReference type="Proteomes" id="UP000282028">
    <property type="component" value="Unassembled WGS sequence"/>
</dbReference>
<evidence type="ECO:0000256" key="4">
    <source>
        <dbReference type="ARBA" id="ARBA00023002"/>
    </source>
</evidence>
<dbReference type="GO" id="GO:0050661">
    <property type="term" value="F:NADP binding"/>
    <property type="evidence" value="ECO:0007669"/>
    <property type="project" value="UniProtKB-UniRule"/>
</dbReference>
<comment type="function">
    <text evidence="6">Catalyzes the oxidation of glucose 6-phosphate to 6-phosphogluconolactone.</text>
</comment>
<evidence type="ECO:0000256" key="3">
    <source>
        <dbReference type="ARBA" id="ARBA00022857"/>
    </source>
</evidence>
<feature type="binding site" evidence="6">
    <location>
        <position position="180"/>
    </location>
    <ligand>
        <name>substrate</name>
    </ligand>
</feature>
<feature type="binding site" evidence="6">
    <location>
        <position position="44"/>
    </location>
    <ligand>
        <name>NADP(+)</name>
        <dbReference type="ChEBI" id="CHEBI:58349"/>
    </ligand>
</feature>
<evidence type="ECO:0000259" key="7">
    <source>
        <dbReference type="Pfam" id="PF00479"/>
    </source>
</evidence>
<dbReference type="GO" id="GO:0005829">
    <property type="term" value="C:cytosol"/>
    <property type="evidence" value="ECO:0007669"/>
    <property type="project" value="TreeGrafter"/>
</dbReference>
<evidence type="ECO:0000256" key="2">
    <source>
        <dbReference type="ARBA" id="ARBA00022526"/>
    </source>
</evidence>
<feature type="domain" description="Glucose-6-phosphate dehydrogenase C-terminal" evidence="8">
    <location>
        <begin position="193"/>
        <end position="483"/>
    </location>
</feature>
<dbReference type="PANTHER" id="PTHR23429">
    <property type="entry name" value="GLUCOSE-6-PHOSPHATE 1-DEHYDROGENASE G6PD"/>
    <property type="match status" value="1"/>
</dbReference>
<dbReference type="Gene3D" id="3.30.360.10">
    <property type="entry name" value="Dihydrodipicolinate Reductase, domain 2"/>
    <property type="match status" value="1"/>
</dbReference>
<keyword evidence="4 6" id="KW-0560">Oxidoreductase</keyword>
<dbReference type="PIRSF" id="PIRSF000110">
    <property type="entry name" value="G6PD"/>
    <property type="match status" value="1"/>
</dbReference>
<feature type="binding site" evidence="6">
    <location>
        <position position="342"/>
    </location>
    <ligand>
        <name>substrate</name>
    </ligand>
</feature>
<name>A0A3M8C992_9BACL</name>
<dbReference type="Pfam" id="PF02781">
    <property type="entry name" value="G6PD_C"/>
    <property type="match status" value="1"/>
</dbReference>
<evidence type="ECO:0000256" key="1">
    <source>
        <dbReference type="ARBA" id="ARBA00004937"/>
    </source>
</evidence>
<dbReference type="PRINTS" id="PR00079">
    <property type="entry name" value="G6PDHDRGNASE"/>
</dbReference>
<feature type="active site" description="Proton acceptor" evidence="6">
    <location>
        <position position="242"/>
    </location>
</feature>
<keyword evidence="10" id="KW-1185">Reference proteome</keyword>
<dbReference type="SUPFAM" id="SSF55347">
    <property type="entry name" value="Glyceraldehyde-3-phosphate dehydrogenase-like, C-terminal domain"/>
    <property type="match status" value="1"/>
</dbReference>
<dbReference type="InterPro" id="IPR022675">
    <property type="entry name" value="G6P_DH_C"/>
</dbReference>
<comment type="caution">
    <text evidence="9">The sequence shown here is derived from an EMBL/GenBank/DDBJ whole genome shotgun (WGS) entry which is preliminary data.</text>
</comment>
<feature type="binding site" evidence="6">
    <location>
        <position position="150"/>
    </location>
    <ligand>
        <name>NADP(+)</name>
        <dbReference type="ChEBI" id="CHEBI:58349"/>
    </ligand>
</feature>
<dbReference type="UniPathway" id="UPA00115">
    <property type="reaction ID" value="UER00408"/>
</dbReference>
<feature type="binding site" evidence="6">
    <location>
        <position position="347"/>
    </location>
    <ligand>
        <name>substrate</name>
    </ligand>
</feature>
<evidence type="ECO:0000256" key="5">
    <source>
        <dbReference type="ARBA" id="ARBA00023277"/>
    </source>
</evidence>
<dbReference type="GO" id="GO:0006006">
    <property type="term" value="P:glucose metabolic process"/>
    <property type="evidence" value="ECO:0007669"/>
    <property type="project" value="UniProtKB-KW"/>
</dbReference>
<feature type="binding site" evidence="6">
    <location>
        <position position="237"/>
    </location>
    <ligand>
        <name>substrate</name>
    </ligand>
</feature>
<dbReference type="AlphaFoldDB" id="A0A3M8C992"/>
<dbReference type="InterPro" id="IPR001282">
    <property type="entry name" value="G6P_DH"/>
</dbReference>
<protein>
    <recommendedName>
        <fullName evidence="6">Glucose-6-phosphate 1-dehydrogenase</fullName>
        <shortName evidence="6">G6PD</shortName>
        <ecNumber evidence="6">1.1.1.49</ecNumber>
    </recommendedName>
</protein>
<gene>
    <name evidence="6" type="primary">zwf</name>
    <name evidence="9" type="ORF">EDM52_14065</name>
</gene>
<evidence type="ECO:0000259" key="8">
    <source>
        <dbReference type="Pfam" id="PF02781"/>
    </source>
</evidence>
<dbReference type="GO" id="GO:0004345">
    <property type="term" value="F:glucose-6-phosphate dehydrogenase activity"/>
    <property type="evidence" value="ECO:0007669"/>
    <property type="project" value="UniProtKB-UniRule"/>
</dbReference>
<dbReference type="InterPro" id="IPR036291">
    <property type="entry name" value="NAD(P)-bd_dom_sf"/>
</dbReference>
<evidence type="ECO:0000256" key="6">
    <source>
        <dbReference type="HAMAP-Rule" id="MF_00966"/>
    </source>
</evidence>
<dbReference type="EC" id="1.1.1.49" evidence="6"/>
<dbReference type="EMBL" id="RHHR01000026">
    <property type="protein sequence ID" value="RNB72276.1"/>
    <property type="molecule type" value="Genomic_DNA"/>
</dbReference>
<keyword evidence="3 6" id="KW-0521">NADP</keyword>
<evidence type="ECO:0000313" key="9">
    <source>
        <dbReference type="EMBL" id="RNB72276.1"/>
    </source>
</evidence>
<dbReference type="Gene3D" id="3.40.50.720">
    <property type="entry name" value="NAD(P)-binding Rossmann-like Domain"/>
    <property type="match status" value="1"/>
</dbReference>
<comment type="similarity">
    <text evidence="6">Belongs to the glucose-6-phosphate dehydrogenase family.</text>
</comment>
<keyword evidence="5 6" id="KW-0119">Carbohydrate metabolism</keyword>
<keyword evidence="2 6" id="KW-0313">Glucose metabolism</keyword>
<proteinExistence type="inferred from homology"/>
<dbReference type="RefSeq" id="WP_122909610.1">
    <property type="nucleotide sequence ID" value="NZ_CBCSBE010000002.1"/>
</dbReference>
<dbReference type="OrthoDB" id="9802739at2"/>
<comment type="caution">
    <text evidence="6">Lacks conserved residue(s) required for the propagation of feature annotation.</text>
</comment>
<dbReference type="HAMAP" id="MF_00966">
    <property type="entry name" value="G6PD"/>
    <property type="match status" value="1"/>
</dbReference>
<feature type="domain" description="Glucose-6-phosphate dehydrogenase NAD-binding" evidence="7">
    <location>
        <begin position="8"/>
        <end position="189"/>
    </location>
</feature>
<sequence>MESMTLLLFGATGDLAARKIFPALFRMYVNKQLPQPFSIIAVGRRKWSARQFQDHVAHALHMYGQDCTTQSQHMQPFLQMIDYFEMNLKDGRAYSELHHHVQRKEEELQISGNRLFYLSVAPEFFEGISVNLKKSGLCNSTGWKRLMIEKPFGRDLQSARELNQTLAETFLEEEIYRIDHYLGKPMVQNLESLEYANPMIQAIWNNEYIANVQITASETVGVEERAGYYDHTGAIRDMIQNHLLQLVMMTAMHLPRHMTPEEIRDEKRKVMEAIRPLRQEDVGQHVIRAQYETGYVDGQEVAAYRDEIGVAKGATTDTFVAARLFIDTPRWQGVPFYIRTGKRMKEKSTRIVVECKSPKQQDSQGDTLEPNLLVIRIFPDEGITWQVNQKSPGKDGKLEAVSLHYMPDPNKLPEAYELLLADAMKGNAAHFAHWREVELSWQWVEPIIQAFEQNAVPLHMYEAGSNGPKAADALLEQDGFQWWLDPVISEERTPMTIS</sequence>
<dbReference type="SUPFAM" id="SSF51735">
    <property type="entry name" value="NAD(P)-binding Rossmann-fold domains"/>
    <property type="match status" value="1"/>
</dbReference>
<organism evidence="9 10">
    <name type="scientific">Brevibacillus invocatus</name>
    <dbReference type="NCBI Taxonomy" id="173959"/>
    <lineage>
        <taxon>Bacteria</taxon>
        <taxon>Bacillati</taxon>
        <taxon>Bacillota</taxon>
        <taxon>Bacilli</taxon>
        <taxon>Bacillales</taxon>
        <taxon>Paenibacillaceae</taxon>
        <taxon>Brevibacillus</taxon>
    </lineage>
</organism>
<dbReference type="InterPro" id="IPR022674">
    <property type="entry name" value="G6P_DH_NAD-bd"/>
</dbReference>
<evidence type="ECO:0000313" key="10">
    <source>
        <dbReference type="Proteomes" id="UP000282028"/>
    </source>
</evidence>
<comment type="catalytic activity">
    <reaction evidence="6">
        <text>D-glucose 6-phosphate + NADP(+) = 6-phospho-D-glucono-1,5-lactone + NADPH + H(+)</text>
        <dbReference type="Rhea" id="RHEA:15841"/>
        <dbReference type="ChEBI" id="CHEBI:15378"/>
        <dbReference type="ChEBI" id="CHEBI:57783"/>
        <dbReference type="ChEBI" id="CHEBI:57955"/>
        <dbReference type="ChEBI" id="CHEBI:58349"/>
        <dbReference type="ChEBI" id="CHEBI:61548"/>
        <dbReference type="EC" id="1.1.1.49"/>
    </reaction>
</comment>
<dbReference type="Pfam" id="PF00479">
    <property type="entry name" value="G6PD_N"/>
    <property type="match status" value="1"/>
</dbReference>
<reference evidence="9 10" key="1">
    <citation type="submission" date="2018-10" db="EMBL/GenBank/DDBJ databases">
        <title>Phylogenomics of Brevibacillus.</title>
        <authorList>
            <person name="Dunlap C."/>
        </authorList>
    </citation>
    <scope>NUCLEOTIDE SEQUENCE [LARGE SCALE GENOMIC DNA]</scope>
    <source>
        <strain evidence="9 10">JCM 12215</strain>
    </source>
</reference>
<dbReference type="NCBIfam" id="TIGR00871">
    <property type="entry name" value="zwf"/>
    <property type="match status" value="1"/>
</dbReference>
<feature type="binding site" evidence="6">
    <location>
        <position position="184"/>
    </location>
    <ligand>
        <name>substrate</name>
    </ligand>
</feature>
<dbReference type="GO" id="GO:0009051">
    <property type="term" value="P:pentose-phosphate shunt, oxidative branch"/>
    <property type="evidence" value="ECO:0007669"/>
    <property type="project" value="TreeGrafter"/>
</dbReference>
<dbReference type="PANTHER" id="PTHR23429:SF0">
    <property type="entry name" value="GLUCOSE-6-PHOSPHATE 1-DEHYDROGENASE"/>
    <property type="match status" value="1"/>
</dbReference>